<comment type="catalytic activity">
    <reaction evidence="1">
        <text>Endohydrolysis of (1-&gt;4)-beta-D-glucosidic linkages in cellulose, lichenin and cereal beta-D-glucans.</text>
        <dbReference type="EC" id="3.2.1.4"/>
    </reaction>
</comment>
<dbReference type="CAZy" id="GH9">
    <property type="family name" value="Glycoside Hydrolase Family 9"/>
</dbReference>
<keyword evidence="5 8" id="KW-0119">Carbohydrate metabolism</keyword>
<dbReference type="InterPro" id="IPR008928">
    <property type="entry name" value="6-hairpin_glycosidase_sf"/>
</dbReference>
<sequence length="526" mass="57727">MKSKLSKLCALMISGVMLTTSFVSSGTAFAAGTYDYSTALKDSILFYDANKCGPQAGENNVFDWRGPCHTTDGSDVGIDLTGGYHDAGDHVKFGLPQGYSAAVLGWSLYEFKESFDATGNTTKMLQQLKYFTDYFLKSHPNSTTFYYQVGEGNADHTYWGAPEEQPGERPSLYKADPSHPASDILGETSAALTLMYLNYKNIDSAYAAKCLTAAKELYAMGKANQGVGNGQSFYQATSFGDDLAWAATWLYTATNDSTYITDAEQFITLGNTMNENKLQDKWTMCWDDMYVPAALRLAQITGKQIYKDAVDFNFNYWKTQITTTPGGLKWLSNWGVLRYAAAESMVMLIYCKDNKDQSLLDLAKKQVDYILGDNPANMSYIIGYGSNWCIHPHHRAANGYTYANGDNAKPAKHLLTGALVGGPDQNDRFLDDANQYQYTEVALDYNAGLVGVLAGAVKFFGGVIVDPPAKKGDLNKDSFIDAIDLALLKNYILTQNGNIDKNNADMNDDGSIDAIDFSLLKKALLG</sequence>
<feature type="active site" evidence="8">
    <location>
        <position position="440"/>
    </location>
</feature>
<feature type="signal peptide" evidence="9">
    <location>
        <begin position="1"/>
        <end position="30"/>
    </location>
</feature>
<evidence type="ECO:0000256" key="7">
    <source>
        <dbReference type="ARBA" id="ARBA00023326"/>
    </source>
</evidence>
<dbReference type="InterPro" id="IPR016134">
    <property type="entry name" value="Dockerin_dom"/>
</dbReference>
<dbReference type="SUPFAM" id="SSF48208">
    <property type="entry name" value="Six-hairpin glycosidases"/>
    <property type="match status" value="1"/>
</dbReference>
<dbReference type="AlphaFoldDB" id="D1MXA1"/>
<dbReference type="EC" id="3.2.1.-" evidence="9"/>
<accession>D1MXA1</accession>
<comment type="similarity">
    <text evidence="8 9">Belongs to the glycosyl hydrolase 9 (cellulase E) family.</text>
</comment>
<dbReference type="InterPro" id="IPR001701">
    <property type="entry name" value="Glyco_hydro_9"/>
</dbReference>
<evidence type="ECO:0000256" key="3">
    <source>
        <dbReference type="ARBA" id="ARBA00022801"/>
    </source>
</evidence>
<evidence type="ECO:0000256" key="2">
    <source>
        <dbReference type="ARBA" id="ARBA00022729"/>
    </source>
</evidence>
<dbReference type="Pfam" id="PF00404">
    <property type="entry name" value="Dockerin_1"/>
    <property type="match status" value="1"/>
</dbReference>
<evidence type="ECO:0000256" key="9">
    <source>
        <dbReference type="RuleBase" id="RU361166"/>
    </source>
</evidence>
<dbReference type="PANTHER" id="PTHR22298">
    <property type="entry name" value="ENDO-1,4-BETA-GLUCANASE"/>
    <property type="match status" value="1"/>
</dbReference>
<dbReference type="SUPFAM" id="SSF63446">
    <property type="entry name" value="Type I dockerin domain"/>
    <property type="match status" value="1"/>
</dbReference>
<evidence type="ECO:0000256" key="8">
    <source>
        <dbReference type="PROSITE-ProRule" id="PRU10060"/>
    </source>
</evidence>
<dbReference type="PROSITE" id="PS00448">
    <property type="entry name" value="CLOS_CELLULOSOME_RPT"/>
    <property type="match status" value="1"/>
</dbReference>
<keyword evidence="2 9" id="KW-0732">Signal</keyword>
<keyword evidence="3 8" id="KW-0378">Hydrolase</keyword>
<dbReference type="Gene3D" id="1.10.1330.10">
    <property type="entry name" value="Dockerin domain"/>
    <property type="match status" value="1"/>
</dbReference>
<dbReference type="InterPro" id="IPR002105">
    <property type="entry name" value="Dockerin_1_rpt"/>
</dbReference>
<proteinExistence type="inferred from homology"/>
<evidence type="ECO:0000313" key="11">
    <source>
        <dbReference type="EMBL" id="BAI52932.1"/>
    </source>
</evidence>
<dbReference type="InterPro" id="IPR036439">
    <property type="entry name" value="Dockerin_dom_sf"/>
</dbReference>
<evidence type="ECO:0000256" key="1">
    <source>
        <dbReference type="ARBA" id="ARBA00000966"/>
    </source>
</evidence>
<dbReference type="GO" id="GO:0008810">
    <property type="term" value="F:cellulase activity"/>
    <property type="evidence" value="ECO:0007669"/>
    <property type="project" value="UniProtKB-EC"/>
</dbReference>
<reference evidence="11" key="1">
    <citation type="journal article" date="2010" name="Biosci. Biotechnol. Biochem.">
        <title>Analysis of a Clostridium josui cellulase gene cluster containing the man5A gene and characterization of recombinant Man5A.</title>
        <authorList>
            <person name="Sakka M."/>
            <person name="Goto M."/>
            <person name="Fujino T."/>
            <person name="Fujino E."/>
            <person name="Karita S."/>
            <person name="Kimura T."/>
            <person name="Sakka K."/>
        </authorList>
    </citation>
    <scope>NUCLEOTIDE SEQUENCE</scope>
</reference>
<evidence type="ECO:0000256" key="5">
    <source>
        <dbReference type="ARBA" id="ARBA00023277"/>
    </source>
</evidence>
<protein>
    <recommendedName>
        <fullName evidence="9">Glucanase</fullName>
        <ecNumber evidence="9">3.2.1.-</ecNumber>
    </recommendedName>
</protein>
<keyword evidence="6 8" id="KW-0326">Glycosidase</keyword>
<dbReference type="Pfam" id="PF00759">
    <property type="entry name" value="Glyco_hydro_9"/>
    <property type="match status" value="1"/>
</dbReference>
<feature type="chain" id="PRO_5005126100" description="Glucanase" evidence="9">
    <location>
        <begin position="31"/>
        <end position="526"/>
    </location>
</feature>
<organism evidence="11">
    <name type="scientific">Ruminiclostridium josui</name>
    <name type="common">Clostridium josui</name>
    <dbReference type="NCBI Taxonomy" id="1499"/>
    <lineage>
        <taxon>Bacteria</taxon>
        <taxon>Bacillati</taxon>
        <taxon>Bacillota</taxon>
        <taxon>Clostridia</taxon>
        <taxon>Eubacteriales</taxon>
        <taxon>Oscillospiraceae</taxon>
        <taxon>Ruminiclostridium</taxon>
    </lineage>
</organism>
<dbReference type="InterPro" id="IPR012341">
    <property type="entry name" value="6hp_glycosidase-like_sf"/>
</dbReference>
<dbReference type="PROSITE" id="PS51766">
    <property type="entry name" value="DOCKERIN"/>
    <property type="match status" value="1"/>
</dbReference>
<gene>
    <name evidence="11" type="primary">cel9E</name>
</gene>
<dbReference type="PROSITE" id="PS00698">
    <property type="entry name" value="GH9_3"/>
    <property type="match status" value="1"/>
</dbReference>
<dbReference type="EMBL" id="AB506688">
    <property type="protein sequence ID" value="BAI52932.1"/>
    <property type="molecule type" value="Genomic_DNA"/>
</dbReference>
<dbReference type="InterPro" id="IPR033126">
    <property type="entry name" value="Glyco_hydro_9_Asp/Glu_AS"/>
</dbReference>
<keyword evidence="7 8" id="KW-0624">Polysaccharide degradation</keyword>
<name>D1MXA1_RUMJO</name>
<evidence type="ECO:0000256" key="6">
    <source>
        <dbReference type="ARBA" id="ARBA00023295"/>
    </source>
</evidence>
<keyword evidence="4" id="KW-0136">Cellulose degradation</keyword>
<evidence type="ECO:0000259" key="10">
    <source>
        <dbReference type="PROSITE" id="PS51766"/>
    </source>
</evidence>
<evidence type="ECO:0000256" key="4">
    <source>
        <dbReference type="ARBA" id="ARBA00023001"/>
    </source>
</evidence>
<feature type="domain" description="Dockerin" evidence="10">
    <location>
        <begin position="467"/>
        <end position="526"/>
    </location>
</feature>
<dbReference type="Gene3D" id="1.50.10.10">
    <property type="match status" value="1"/>
</dbReference>
<dbReference type="CDD" id="cd14256">
    <property type="entry name" value="Dockerin_I"/>
    <property type="match status" value="1"/>
</dbReference>
<dbReference type="GO" id="GO:0030245">
    <property type="term" value="P:cellulose catabolic process"/>
    <property type="evidence" value="ECO:0007669"/>
    <property type="project" value="UniProtKB-KW"/>
</dbReference>
<feature type="active site" evidence="8">
    <location>
        <position position="431"/>
    </location>
</feature>